<reference evidence="2" key="1">
    <citation type="submission" date="2023-07" db="EMBL/GenBank/DDBJ databases">
        <authorList>
            <person name="Kim M.K."/>
        </authorList>
    </citation>
    <scope>NUCLEOTIDE SEQUENCE</scope>
    <source>
        <strain evidence="2">CA1-15</strain>
    </source>
</reference>
<dbReference type="RefSeq" id="WP_304562201.1">
    <property type="nucleotide sequence ID" value="NZ_JAUQSZ010000011.1"/>
</dbReference>
<keyword evidence="3" id="KW-1185">Reference proteome</keyword>
<dbReference type="Proteomes" id="UP001176468">
    <property type="component" value="Unassembled WGS sequence"/>
</dbReference>
<accession>A0ABT9A3F0</accession>
<organism evidence="2 3">
    <name type="scientific">Sphingomonas immobilis</name>
    <dbReference type="NCBI Taxonomy" id="3063997"/>
    <lineage>
        <taxon>Bacteria</taxon>
        <taxon>Pseudomonadati</taxon>
        <taxon>Pseudomonadota</taxon>
        <taxon>Alphaproteobacteria</taxon>
        <taxon>Sphingomonadales</taxon>
        <taxon>Sphingomonadaceae</taxon>
        <taxon>Sphingomonas</taxon>
    </lineage>
</organism>
<comment type="caution">
    <text evidence="2">The sequence shown here is derived from an EMBL/GenBank/DDBJ whole genome shotgun (WGS) entry which is preliminary data.</text>
</comment>
<proteinExistence type="predicted"/>
<feature type="compositionally biased region" description="Pro residues" evidence="1">
    <location>
        <begin position="165"/>
        <end position="174"/>
    </location>
</feature>
<dbReference type="PROSITE" id="PS51257">
    <property type="entry name" value="PROKAR_LIPOPROTEIN"/>
    <property type="match status" value="1"/>
</dbReference>
<gene>
    <name evidence="2" type="ORF">Q5H94_15515</name>
</gene>
<evidence type="ECO:0008006" key="4">
    <source>
        <dbReference type="Google" id="ProtNLM"/>
    </source>
</evidence>
<feature type="region of interest" description="Disordered" evidence="1">
    <location>
        <begin position="157"/>
        <end position="183"/>
    </location>
</feature>
<name>A0ABT9A3F0_9SPHN</name>
<dbReference type="EMBL" id="JAUQSZ010000011">
    <property type="protein sequence ID" value="MDO7843740.1"/>
    <property type="molecule type" value="Genomic_DNA"/>
</dbReference>
<evidence type="ECO:0000313" key="3">
    <source>
        <dbReference type="Proteomes" id="UP001176468"/>
    </source>
</evidence>
<evidence type="ECO:0000256" key="1">
    <source>
        <dbReference type="SAM" id="MobiDB-lite"/>
    </source>
</evidence>
<evidence type="ECO:0000313" key="2">
    <source>
        <dbReference type="EMBL" id="MDO7843740.1"/>
    </source>
</evidence>
<protein>
    <recommendedName>
        <fullName evidence="4">Lipoprotein</fullName>
    </recommendedName>
</protein>
<sequence>MDSPDTRATRTAALFCLVASVIGGCARSEEKPTVDPDWRRAGWHYNFPADENRGGALYRFADNSDDFFIAMCGPLPSFGFHHHAAPASKTFTVEIDDHRWELPRSAGPDDNGLGIFEPSFADRFASAKRHIVYHIGSRSIAIPASPLIAKLVATCRARNPQRRSPTPPPPPPAPAAASAARQG</sequence>